<dbReference type="CDD" id="cd13185">
    <property type="entry name" value="FERM_C_FRMD1_FRMD6"/>
    <property type="match status" value="1"/>
</dbReference>
<comment type="caution">
    <text evidence="2">The sequence shown here is derived from an EMBL/GenBank/DDBJ whole genome shotgun (WGS) entry which is preliminary data.</text>
</comment>
<evidence type="ECO:0000259" key="1">
    <source>
        <dbReference type="PROSITE" id="PS50057"/>
    </source>
</evidence>
<dbReference type="InterPro" id="IPR041781">
    <property type="entry name" value="FRMD6-FERM_C"/>
</dbReference>
<feature type="domain" description="FERM" evidence="1">
    <location>
        <begin position="1"/>
        <end position="256"/>
    </location>
</feature>
<dbReference type="InterPro" id="IPR019748">
    <property type="entry name" value="FERM_central"/>
</dbReference>
<dbReference type="SMART" id="SM01196">
    <property type="entry name" value="FERM_C"/>
    <property type="match status" value="1"/>
</dbReference>
<name>A0AAW0XPX8_CHEQU</name>
<sequence>VFADPESKLSKYAPKSWKTSHSGVDASGEPLLQFRLRVQFYVETHLLLRDGLSRLHYYLQLRENVVTYNQPISEEATFLLASYALQADLGDFCEDQHHGHYFDPNLYFPQWLVERVGVAYVMEHAPHMHRDNLGLTRAEAHAQYIREASQQEAPHNLHLYRLRYKKHDPSPQVVTAICARGLDIYEEEPGPLHTSRKLISTLQWSTIGKLSFEKKKFEVRALSYPGKLTFYTTSDEKSKHLLYLCRLTHQFNLALQPRLAEVRRLQEEDRRRYRESYIYSERYAETGGLSDTLGGLRGYLAKTSADQRVSVISNTSSNTTSGIVSDRVLSLDGSE</sequence>
<dbReference type="EMBL" id="JARKIK010000028">
    <property type="protein sequence ID" value="KAK8742464.1"/>
    <property type="molecule type" value="Genomic_DNA"/>
</dbReference>
<dbReference type="SUPFAM" id="SSF50729">
    <property type="entry name" value="PH domain-like"/>
    <property type="match status" value="1"/>
</dbReference>
<dbReference type="PANTHER" id="PTHR13429:SF5">
    <property type="entry name" value="PROTEIN EXPANDED"/>
    <property type="match status" value="1"/>
</dbReference>
<feature type="non-terminal residue" evidence="2">
    <location>
        <position position="1"/>
    </location>
</feature>
<accession>A0AAW0XPX8</accession>
<gene>
    <name evidence="2" type="ORF">OTU49_001893</name>
</gene>
<dbReference type="InterPro" id="IPR011993">
    <property type="entry name" value="PH-like_dom_sf"/>
</dbReference>
<dbReference type="PANTHER" id="PTHR13429">
    <property type="entry name" value="FERM DOMAIN (PROTEIN4.1-EZRIN-RADIXIN-MOESIN) FAMILY"/>
    <property type="match status" value="1"/>
</dbReference>
<organism evidence="2 3">
    <name type="scientific">Cherax quadricarinatus</name>
    <name type="common">Australian red claw crayfish</name>
    <dbReference type="NCBI Taxonomy" id="27406"/>
    <lineage>
        <taxon>Eukaryota</taxon>
        <taxon>Metazoa</taxon>
        <taxon>Ecdysozoa</taxon>
        <taxon>Arthropoda</taxon>
        <taxon>Crustacea</taxon>
        <taxon>Multicrustacea</taxon>
        <taxon>Malacostraca</taxon>
        <taxon>Eumalacostraca</taxon>
        <taxon>Eucarida</taxon>
        <taxon>Decapoda</taxon>
        <taxon>Pleocyemata</taxon>
        <taxon>Astacidea</taxon>
        <taxon>Parastacoidea</taxon>
        <taxon>Parastacidae</taxon>
        <taxon>Cherax</taxon>
    </lineage>
</organism>
<dbReference type="AlphaFoldDB" id="A0AAW0XPX8"/>
<keyword evidence="3" id="KW-1185">Reference proteome</keyword>
<proteinExistence type="predicted"/>
<reference evidence="2 3" key="1">
    <citation type="journal article" date="2024" name="BMC Genomics">
        <title>Genome assembly of redclaw crayfish (Cherax quadricarinatus) provides insights into its immune adaptation and hypoxia tolerance.</title>
        <authorList>
            <person name="Liu Z."/>
            <person name="Zheng J."/>
            <person name="Li H."/>
            <person name="Fang K."/>
            <person name="Wang S."/>
            <person name="He J."/>
            <person name="Zhou D."/>
            <person name="Weng S."/>
            <person name="Chi M."/>
            <person name="Gu Z."/>
            <person name="He J."/>
            <person name="Li F."/>
            <person name="Wang M."/>
        </authorList>
    </citation>
    <scope>NUCLEOTIDE SEQUENCE [LARGE SCALE GENOMIC DNA]</scope>
    <source>
        <strain evidence="2">ZL_2023a</strain>
    </source>
</reference>
<dbReference type="Proteomes" id="UP001445076">
    <property type="component" value="Unassembled WGS sequence"/>
</dbReference>
<dbReference type="InterPro" id="IPR014352">
    <property type="entry name" value="FERM/acyl-CoA-bd_prot_sf"/>
</dbReference>
<dbReference type="Gene3D" id="1.20.80.10">
    <property type="match status" value="1"/>
</dbReference>
<dbReference type="SUPFAM" id="SSF47031">
    <property type="entry name" value="Second domain of FERM"/>
    <property type="match status" value="1"/>
</dbReference>
<dbReference type="Pfam" id="PF00373">
    <property type="entry name" value="FERM_M"/>
    <property type="match status" value="1"/>
</dbReference>
<dbReference type="InterPro" id="IPR047145">
    <property type="entry name" value="FRMD6-like"/>
</dbReference>
<dbReference type="InterPro" id="IPR018980">
    <property type="entry name" value="FERM_PH-like_C"/>
</dbReference>
<evidence type="ECO:0000313" key="2">
    <source>
        <dbReference type="EMBL" id="KAK8742464.1"/>
    </source>
</evidence>
<protein>
    <recommendedName>
        <fullName evidence="1">FERM domain-containing protein</fullName>
    </recommendedName>
</protein>
<dbReference type="Pfam" id="PF09380">
    <property type="entry name" value="FERM_C"/>
    <property type="match status" value="1"/>
</dbReference>
<dbReference type="InterPro" id="IPR000299">
    <property type="entry name" value="FERM_domain"/>
</dbReference>
<dbReference type="Gene3D" id="2.30.29.30">
    <property type="entry name" value="Pleckstrin-homology domain (PH domain)/Phosphotyrosine-binding domain (PTB)"/>
    <property type="match status" value="1"/>
</dbReference>
<dbReference type="InterPro" id="IPR035963">
    <property type="entry name" value="FERM_2"/>
</dbReference>
<dbReference type="PROSITE" id="PS50057">
    <property type="entry name" value="FERM_3"/>
    <property type="match status" value="1"/>
</dbReference>
<dbReference type="CDD" id="cd14473">
    <property type="entry name" value="FERM_B-lobe"/>
    <property type="match status" value="1"/>
</dbReference>
<feature type="non-terminal residue" evidence="2">
    <location>
        <position position="335"/>
    </location>
</feature>
<evidence type="ECO:0000313" key="3">
    <source>
        <dbReference type="Proteomes" id="UP001445076"/>
    </source>
</evidence>
<dbReference type="GO" id="GO:0098592">
    <property type="term" value="C:cytoplasmic side of apical plasma membrane"/>
    <property type="evidence" value="ECO:0007669"/>
    <property type="project" value="TreeGrafter"/>
</dbReference>
<dbReference type="GO" id="GO:0035332">
    <property type="term" value="P:positive regulation of hippo signaling"/>
    <property type="evidence" value="ECO:0007669"/>
    <property type="project" value="TreeGrafter"/>
</dbReference>